<organism evidence="1 2">
    <name type="scientific">Nepenthes gracilis</name>
    <name type="common">Slender pitcher plant</name>
    <dbReference type="NCBI Taxonomy" id="150966"/>
    <lineage>
        <taxon>Eukaryota</taxon>
        <taxon>Viridiplantae</taxon>
        <taxon>Streptophyta</taxon>
        <taxon>Embryophyta</taxon>
        <taxon>Tracheophyta</taxon>
        <taxon>Spermatophyta</taxon>
        <taxon>Magnoliopsida</taxon>
        <taxon>eudicotyledons</taxon>
        <taxon>Gunneridae</taxon>
        <taxon>Pentapetalae</taxon>
        <taxon>Caryophyllales</taxon>
        <taxon>Nepenthaceae</taxon>
        <taxon>Nepenthes</taxon>
    </lineage>
</organism>
<dbReference type="EMBL" id="BSYO01000017">
    <property type="protein sequence ID" value="GMH16883.1"/>
    <property type="molecule type" value="Genomic_DNA"/>
</dbReference>
<dbReference type="AlphaFoldDB" id="A0AAD3SSQ1"/>
<sequence length="67" mass="7228">MMMENWVLMTTLEPSGLLLGFQVDVLPIISEPMLSLPENAGAPNARRQKAADASSSLQLIADAVRAF</sequence>
<evidence type="ECO:0000313" key="1">
    <source>
        <dbReference type="EMBL" id="GMH16883.1"/>
    </source>
</evidence>
<proteinExistence type="predicted"/>
<keyword evidence="2" id="KW-1185">Reference proteome</keyword>
<reference evidence="1" key="1">
    <citation type="submission" date="2023-05" db="EMBL/GenBank/DDBJ databases">
        <title>Nepenthes gracilis genome sequencing.</title>
        <authorList>
            <person name="Fukushima K."/>
        </authorList>
    </citation>
    <scope>NUCLEOTIDE SEQUENCE</scope>
    <source>
        <strain evidence="1">SING2019-196</strain>
    </source>
</reference>
<evidence type="ECO:0000313" key="2">
    <source>
        <dbReference type="Proteomes" id="UP001279734"/>
    </source>
</evidence>
<dbReference type="Proteomes" id="UP001279734">
    <property type="component" value="Unassembled WGS sequence"/>
</dbReference>
<protein>
    <submittedName>
        <fullName evidence="1">Uncharacterized protein</fullName>
    </submittedName>
</protein>
<name>A0AAD3SSQ1_NEPGR</name>
<accession>A0AAD3SSQ1</accession>
<comment type="caution">
    <text evidence="1">The sequence shown here is derived from an EMBL/GenBank/DDBJ whole genome shotgun (WGS) entry which is preliminary data.</text>
</comment>
<gene>
    <name evidence="1" type="ORF">Nepgr_018724</name>
</gene>